<reference evidence="1" key="1">
    <citation type="submission" date="2014-05" db="EMBL/GenBank/DDBJ databases">
        <authorList>
            <person name="Chronopoulou M."/>
        </authorList>
    </citation>
    <scope>NUCLEOTIDE SEQUENCE</scope>
    <source>
        <tissue evidence="1">Whole organism</tissue>
    </source>
</reference>
<proteinExistence type="predicted"/>
<sequence length="18" mass="2052">MKTADYLNRTTSSNSSLY</sequence>
<protein>
    <submittedName>
        <fullName evidence="1">Uncharacterized protein</fullName>
    </submittedName>
</protein>
<name>A0A0K2VE18_LEPSM</name>
<dbReference type="AlphaFoldDB" id="A0A0K2VE18"/>
<organism evidence="1">
    <name type="scientific">Lepeophtheirus salmonis</name>
    <name type="common">Salmon louse</name>
    <name type="synonym">Caligus salmonis</name>
    <dbReference type="NCBI Taxonomy" id="72036"/>
    <lineage>
        <taxon>Eukaryota</taxon>
        <taxon>Metazoa</taxon>
        <taxon>Ecdysozoa</taxon>
        <taxon>Arthropoda</taxon>
        <taxon>Crustacea</taxon>
        <taxon>Multicrustacea</taxon>
        <taxon>Hexanauplia</taxon>
        <taxon>Copepoda</taxon>
        <taxon>Siphonostomatoida</taxon>
        <taxon>Caligidae</taxon>
        <taxon>Lepeophtheirus</taxon>
    </lineage>
</organism>
<evidence type="ECO:0000313" key="1">
    <source>
        <dbReference type="EMBL" id="CDW48417.1"/>
    </source>
</evidence>
<accession>A0A0K2VE18</accession>
<dbReference type="EMBL" id="HACA01031056">
    <property type="protein sequence ID" value="CDW48417.1"/>
    <property type="molecule type" value="Transcribed_RNA"/>
</dbReference>